<dbReference type="RefSeq" id="WP_179517465.1">
    <property type="nucleotide sequence ID" value="NZ_JACCAC010000001.1"/>
</dbReference>
<dbReference type="PANTHER" id="PTHR43108">
    <property type="entry name" value="N-ACETYLGLUCOSAMINE-6-SULFATASE FAMILY MEMBER"/>
    <property type="match status" value="1"/>
</dbReference>
<accession>A0A7Y9RQY9</accession>
<evidence type="ECO:0000313" key="7">
    <source>
        <dbReference type="EMBL" id="NYG54936.1"/>
    </source>
</evidence>
<evidence type="ECO:0000256" key="5">
    <source>
        <dbReference type="SAM" id="MobiDB-lite"/>
    </source>
</evidence>
<keyword evidence="8" id="KW-1185">Reference proteome</keyword>
<dbReference type="InterPro" id="IPR024607">
    <property type="entry name" value="Sulfatase_CS"/>
</dbReference>
<evidence type="ECO:0000256" key="2">
    <source>
        <dbReference type="ARBA" id="ARBA00022729"/>
    </source>
</evidence>
<organism evidence="7 8">
    <name type="scientific">Nocardioides perillae</name>
    <dbReference type="NCBI Taxonomy" id="1119534"/>
    <lineage>
        <taxon>Bacteria</taxon>
        <taxon>Bacillati</taxon>
        <taxon>Actinomycetota</taxon>
        <taxon>Actinomycetes</taxon>
        <taxon>Propionibacteriales</taxon>
        <taxon>Nocardioidaceae</taxon>
        <taxon>Nocardioides</taxon>
    </lineage>
</organism>
<dbReference type="InterPro" id="IPR017850">
    <property type="entry name" value="Alkaline_phosphatase_core_sf"/>
</dbReference>
<comment type="caution">
    <text evidence="7">The sequence shown here is derived from an EMBL/GenBank/DDBJ whole genome shotgun (WGS) entry which is preliminary data.</text>
</comment>
<keyword evidence="4" id="KW-0325">Glycoprotein</keyword>
<comment type="similarity">
    <text evidence="1">Belongs to the sulfatase family.</text>
</comment>
<keyword evidence="3" id="KW-0378">Hydrolase</keyword>
<evidence type="ECO:0000256" key="3">
    <source>
        <dbReference type="ARBA" id="ARBA00022801"/>
    </source>
</evidence>
<dbReference type="Gene3D" id="3.40.720.10">
    <property type="entry name" value="Alkaline Phosphatase, subunit A"/>
    <property type="match status" value="1"/>
</dbReference>
<evidence type="ECO:0000256" key="4">
    <source>
        <dbReference type="ARBA" id="ARBA00023180"/>
    </source>
</evidence>
<dbReference type="InterPro" id="IPR000917">
    <property type="entry name" value="Sulfatase_N"/>
</dbReference>
<keyword evidence="2" id="KW-0732">Signal</keyword>
<dbReference type="CDD" id="cd16147">
    <property type="entry name" value="G6S"/>
    <property type="match status" value="1"/>
</dbReference>
<evidence type="ECO:0000256" key="1">
    <source>
        <dbReference type="ARBA" id="ARBA00008779"/>
    </source>
</evidence>
<dbReference type="AlphaFoldDB" id="A0A7Y9RQY9"/>
<dbReference type="Proteomes" id="UP000544110">
    <property type="component" value="Unassembled WGS sequence"/>
</dbReference>
<evidence type="ECO:0000313" key="8">
    <source>
        <dbReference type="Proteomes" id="UP000544110"/>
    </source>
</evidence>
<dbReference type="PROSITE" id="PS00523">
    <property type="entry name" value="SULFATASE_1"/>
    <property type="match status" value="1"/>
</dbReference>
<dbReference type="SUPFAM" id="SSF53649">
    <property type="entry name" value="Alkaline phosphatase-like"/>
    <property type="match status" value="1"/>
</dbReference>
<reference evidence="7 8" key="1">
    <citation type="submission" date="2020-07" db="EMBL/GenBank/DDBJ databases">
        <title>Sequencing the genomes of 1000 actinobacteria strains.</title>
        <authorList>
            <person name="Klenk H.-P."/>
        </authorList>
    </citation>
    <scope>NUCLEOTIDE SEQUENCE [LARGE SCALE GENOMIC DNA]</scope>
    <source>
        <strain evidence="7 8">DSM 24552</strain>
    </source>
</reference>
<evidence type="ECO:0000259" key="6">
    <source>
        <dbReference type="Pfam" id="PF00884"/>
    </source>
</evidence>
<feature type="domain" description="Sulfatase N-terminal" evidence="6">
    <location>
        <begin position="70"/>
        <end position="394"/>
    </location>
</feature>
<dbReference type="GO" id="GO:0016787">
    <property type="term" value="F:hydrolase activity"/>
    <property type="evidence" value="ECO:0007669"/>
    <property type="project" value="UniProtKB-KW"/>
</dbReference>
<name>A0A7Y9RQY9_9ACTN</name>
<feature type="region of interest" description="Disordered" evidence="5">
    <location>
        <begin position="264"/>
        <end position="292"/>
    </location>
</feature>
<gene>
    <name evidence="7" type="ORF">BJ989_001240</name>
</gene>
<dbReference type="EMBL" id="JACCAC010000001">
    <property type="protein sequence ID" value="NYG54936.1"/>
    <property type="molecule type" value="Genomic_DNA"/>
</dbReference>
<protein>
    <submittedName>
        <fullName evidence="7">Arylsulfatase A-like enzyme</fullName>
    </submittedName>
</protein>
<sequence>MGAAVARVRARRRDVAVLVVVLATLAALVAWAVPTAGPDGRQVAAPLGAQAVAATGTPVAAETAPGRRRPNVVVFLVDDMRADELRWMPQTRRLLAERGLTYRQALSPHPLCCPARAGLLTGQYAQNNGVQHNKGLRGGYQSFDPRSTVATWLKRAGYRTGFVGKHLNRYERSGRLDPGWDRFLPLVGHTYEFVRFRFRGEAARNGYVTRAIQARTRRLVEEFAPGRRPFFVLADHLAPHGTNIGGVTGPPVPEQRYATAYAGTRPPSFDDPAYDEADTSDKPGGLGQWGRVDDDETRREFLARIRSLASVDDAVGQTVATLRRLGELDDTVLVFTSDNGYALGEHRYHGKNLLSDEVLRVPLLVRGPGVPVGAVDDRHATLLDLTATIVDLADARPGLRLDGASLVPGWGARSGGASAWRDTTLVQTGELAQRGDPASGWSWRGVLTERYSFGYDPQRPSVRFLYDRLVDPHELDNRAEHPAYAAVRVELARRTRLLGACAGADCRPTFGPLPEPVG</sequence>
<dbReference type="PANTHER" id="PTHR43108:SF8">
    <property type="entry name" value="SD21168P"/>
    <property type="match status" value="1"/>
</dbReference>
<proteinExistence type="inferred from homology"/>
<dbReference type="Pfam" id="PF00884">
    <property type="entry name" value="Sulfatase"/>
    <property type="match status" value="1"/>
</dbReference>